<accession>A0A9D4R207</accession>
<gene>
    <name evidence="1" type="ORF">DPMN_093743</name>
</gene>
<evidence type="ECO:0000313" key="2">
    <source>
        <dbReference type="Proteomes" id="UP000828390"/>
    </source>
</evidence>
<keyword evidence="2" id="KW-1185">Reference proteome</keyword>
<comment type="caution">
    <text evidence="1">The sequence shown here is derived from an EMBL/GenBank/DDBJ whole genome shotgun (WGS) entry which is preliminary data.</text>
</comment>
<dbReference type="EMBL" id="JAIWYP010000003">
    <property type="protein sequence ID" value="KAH3851263.1"/>
    <property type="molecule type" value="Genomic_DNA"/>
</dbReference>
<reference evidence="1" key="1">
    <citation type="journal article" date="2019" name="bioRxiv">
        <title>The Genome of the Zebra Mussel, Dreissena polymorpha: A Resource for Invasive Species Research.</title>
        <authorList>
            <person name="McCartney M.A."/>
            <person name="Auch B."/>
            <person name="Kono T."/>
            <person name="Mallez S."/>
            <person name="Zhang Y."/>
            <person name="Obille A."/>
            <person name="Becker A."/>
            <person name="Abrahante J.E."/>
            <person name="Garbe J."/>
            <person name="Badalamenti J.P."/>
            <person name="Herman A."/>
            <person name="Mangelson H."/>
            <person name="Liachko I."/>
            <person name="Sullivan S."/>
            <person name="Sone E.D."/>
            <person name="Koren S."/>
            <person name="Silverstein K.A.T."/>
            <person name="Beckman K.B."/>
            <person name="Gohl D.M."/>
        </authorList>
    </citation>
    <scope>NUCLEOTIDE SEQUENCE</scope>
    <source>
        <strain evidence="1">Duluth1</strain>
        <tissue evidence="1">Whole animal</tissue>
    </source>
</reference>
<dbReference type="Proteomes" id="UP000828390">
    <property type="component" value="Unassembled WGS sequence"/>
</dbReference>
<evidence type="ECO:0000313" key="1">
    <source>
        <dbReference type="EMBL" id="KAH3851263.1"/>
    </source>
</evidence>
<organism evidence="1 2">
    <name type="scientific">Dreissena polymorpha</name>
    <name type="common">Zebra mussel</name>
    <name type="synonym">Mytilus polymorpha</name>
    <dbReference type="NCBI Taxonomy" id="45954"/>
    <lineage>
        <taxon>Eukaryota</taxon>
        <taxon>Metazoa</taxon>
        <taxon>Spiralia</taxon>
        <taxon>Lophotrochozoa</taxon>
        <taxon>Mollusca</taxon>
        <taxon>Bivalvia</taxon>
        <taxon>Autobranchia</taxon>
        <taxon>Heteroconchia</taxon>
        <taxon>Euheterodonta</taxon>
        <taxon>Imparidentia</taxon>
        <taxon>Neoheterodontei</taxon>
        <taxon>Myida</taxon>
        <taxon>Dreissenoidea</taxon>
        <taxon>Dreissenidae</taxon>
        <taxon>Dreissena</taxon>
    </lineage>
</organism>
<protein>
    <submittedName>
        <fullName evidence="1">Uncharacterized protein</fullName>
    </submittedName>
</protein>
<proteinExistence type="predicted"/>
<reference evidence="1" key="2">
    <citation type="submission" date="2020-11" db="EMBL/GenBank/DDBJ databases">
        <authorList>
            <person name="McCartney M.A."/>
            <person name="Auch B."/>
            <person name="Kono T."/>
            <person name="Mallez S."/>
            <person name="Becker A."/>
            <person name="Gohl D.M."/>
            <person name="Silverstein K.A.T."/>
            <person name="Koren S."/>
            <person name="Bechman K.B."/>
            <person name="Herman A."/>
            <person name="Abrahante J.E."/>
            <person name="Garbe J."/>
        </authorList>
    </citation>
    <scope>NUCLEOTIDE SEQUENCE</scope>
    <source>
        <strain evidence="1">Duluth1</strain>
        <tissue evidence="1">Whole animal</tissue>
    </source>
</reference>
<dbReference type="AlphaFoldDB" id="A0A9D4R207"/>
<sequence length="91" mass="10100">MCSDGLDTIADCLRVSCRCPSGLRDFWQRRRLSGGLLQVPRRSVRLSGTVKDYLKVSCRYQDGFGAVTDCLSVSCWCRDGLRTVAVSLGYS</sequence>
<name>A0A9D4R207_DREPO</name>